<keyword evidence="2" id="KW-0812">Transmembrane</keyword>
<evidence type="ECO:0000256" key="2">
    <source>
        <dbReference type="SAM" id="Phobius"/>
    </source>
</evidence>
<dbReference type="Proteomes" id="UP000240400">
    <property type="component" value="Unassembled WGS sequence"/>
</dbReference>
<keyword evidence="1" id="KW-0175">Coiled coil</keyword>
<dbReference type="EMBL" id="UHDS01000001">
    <property type="protein sequence ID" value="SUM53807.1"/>
    <property type="molecule type" value="Genomic_DNA"/>
</dbReference>
<organism evidence="3 5">
    <name type="scientific">Staphylococcus nepalensis</name>
    <dbReference type="NCBI Taxonomy" id="214473"/>
    <lineage>
        <taxon>Bacteria</taxon>
        <taxon>Bacillati</taxon>
        <taxon>Bacillota</taxon>
        <taxon>Bacilli</taxon>
        <taxon>Bacillales</taxon>
        <taxon>Staphylococcaceae</taxon>
        <taxon>Staphylococcus</taxon>
    </lineage>
</organism>
<dbReference type="AlphaFoldDB" id="A0A2T4S846"/>
<evidence type="ECO:0000313" key="3">
    <source>
        <dbReference type="EMBL" id="PTK57868.1"/>
    </source>
</evidence>
<reference evidence="3 5" key="1">
    <citation type="journal article" date="2016" name="Front. Microbiol.">
        <title>Comprehensive Phylogenetic Analysis of Bovine Non-aureus Staphylococci Species Based on Whole-Genome Sequencing.</title>
        <authorList>
            <person name="Naushad S."/>
            <person name="Barkema H.W."/>
            <person name="Luby C."/>
            <person name="Condas L.A."/>
            <person name="Nobrega D.B."/>
            <person name="Carson D.A."/>
            <person name="De Buck J."/>
        </authorList>
    </citation>
    <scope>NUCLEOTIDE SEQUENCE [LARGE SCALE GENOMIC DNA]</scope>
    <source>
        <strain evidence="3 5">SNUC 4337</strain>
    </source>
</reference>
<evidence type="ECO:0000313" key="6">
    <source>
        <dbReference type="Proteomes" id="UP000254412"/>
    </source>
</evidence>
<dbReference type="EMBL" id="PZHR01000083">
    <property type="protein sequence ID" value="PTK57868.1"/>
    <property type="molecule type" value="Genomic_DNA"/>
</dbReference>
<accession>A0A2T4S846</accession>
<reference evidence="3" key="2">
    <citation type="submission" date="2018-03" db="EMBL/GenBank/DDBJ databases">
        <authorList>
            <person name="Keele B.F."/>
        </authorList>
    </citation>
    <scope>NUCLEOTIDE SEQUENCE</scope>
    <source>
        <strain evidence="3">SNUC 4337</strain>
    </source>
</reference>
<reference evidence="4 6" key="3">
    <citation type="submission" date="2018-06" db="EMBL/GenBank/DDBJ databases">
        <authorList>
            <consortium name="Pathogen Informatics"/>
            <person name="Doyle S."/>
        </authorList>
    </citation>
    <scope>NUCLEOTIDE SEQUENCE [LARGE SCALE GENOMIC DNA]</scope>
    <source>
        <strain evidence="4 6">NCTC13834</strain>
    </source>
</reference>
<evidence type="ECO:0000313" key="5">
    <source>
        <dbReference type="Proteomes" id="UP000240400"/>
    </source>
</evidence>
<evidence type="ECO:0000256" key="1">
    <source>
        <dbReference type="SAM" id="Coils"/>
    </source>
</evidence>
<name>A0A2T4S846_9STAP</name>
<dbReference type="OrthoDB" id="9954159at2"/>
<protein>
    <submittedName>
        <fullName evidence="3">Uncharacterized protein</fullName>
    </submittedName>
</protein>
<gene>
    <name evidence="3" type="ORF">BUZ61_11535</name>
    <name evidence="4" type="ORF">NCTC13834_00090</name>
</gene>
<dbReference type="Proteomes" id="UP000254412">
    <property type="component" value="Unassembled WGS sequence"/>
</dbReference>
<dbReference type="RefSeq" id="WP_103373696.1">
    <property type="nucleotide sequence ID" value="NZ_BMCF01000007.1"/>
</dbReference>
<evidence type="ECO:0000313" key="4">
    <source>
        <dbReference type="EMBL" id="SUM53807.1"/>
    </source>
</evidence>
<feature type="transmembrane region" description="Helical" evidence="2">
    <location>
        <begin position="20"/>
        <end position="37"/>
    </location>
</feature>
<keyword evidence="2" id="KW-0472">Membrane</keyword>
<proteinExistence type="predicted"/>
<feature type="coiled-coil region" evidence="1">
    <location>
        <begin position="118"/>
        <end position="168"/>
    </location>
</feature>
<sequence>MVIGLQIAKHSFWYDHGVELLSALVTLAAFIFTFWNITNTNKKMYSDEIKKNDKTLKMIDLVTQKQRKNIGNFVIELEKLKEFEDRENYEILSPFSLTINSKNKHAFILGERAEYFYYNDIEKELNDYLETMKEILNNNHVNLNLRSLEKITDKINNLNNAINQSMRITDIGDVYSIILADSKLPIESQSKIEEMYEAYDVFIELLRETSKKLIEDITERVKN</sequence>
<keyword evidence="2" id="KW-1133">Transmembrane helix</keyword>